<dbReference type="GO" id="GO:0005524">
    <property type="term" value="F:ATP binding"/>
    <property type="evidence" value="ECO:0007669"/>
    <property type="project" value="UniProtKB-KW"/>
</dbReference>
<gene>
    <name evidence="2" type="ORF">FGL95_08550</name>
</gene>
<dbReference type="AlphaFoldDB" id="A0A848K8E8"/>
<keyword evidence="1" id="KW-1133">Transmembrane helix</keyword>
<organism evidence="2 3">
    <name type="scientific">Antrihabitans stalactiti</name>
    <dbReference type="NCBI Taxonomy" id="2584121"/>
    <lineage>
        <taxon>Bacteria</taxon>
        <taxon>Bacillati</taxon>
        <taxon>Actinomycetota</taxon>
        <taxon>Actinomycetes</taxon>
        <taxon>Mycobacteriales</taxon>
        <taxon>Nocardiaceae</taxon>
        <taxon>Antrihabitans</taxon>
    </lineage>
</organism>
<dbReference type="RefSeq" id="WP_169585782.1">
    <property type="nucleotide sequence ID" value="NZ_VCQU01000002.1"/>
</dbReference>
<dbReference type="Gene3D" id="3.30.565.10">
    <property type="entry name" value="Histidine kinase-like ATPase, C-terminal domain"/>
    <property type="match status" value="1"/>
</dbReference>
<dbReference type="Proteomes" id="UP000535543">
    <property type="component" value="Unassembled WGS sequence"/>
</dbReference>
<proteinExistence type="predicted"/>
<evidence type="ECO:0000313" key="3">
    <source>
        <dbReference type="Proteomes" id="UP000535543"/>
    </source>
</evidence>
<feature type="transmembrane region" description="Helical" evidence="1">
    <location>
        <begin position="170"/>
        <end position="188"/>
    </location>
</feature>
<dbReference type="InterPro" id="IPR036890">
    <property type="entry name" value="HATPase_C_sf"/>
</dbReference>
<evidence type="ECO:0000256" key="1">
    <source>
        <dbReference type="SAM" id="Phobius"/>
    </source>
</evidence>
<comment type="caution">
    <text evidence="2">The sequence shown here is derived from an EMBL/GenBank/DDBJ whole genome shotgun (WGS) entry which is preliminary data.</text>
</comment>
<keyword evidence="2" id="KW-0067">ATP-binding</keyword>
<dbReference type="SUPFAM" id="SSF55874">
    <property type="entry name" value="ATPase domain of HSP90 chaperone/DNA topoisomerase II/histidine kinase"/>
    <property type="match status" value="1"/>
</dbReference>
<dbReference type="EMBL" id="VCQU01000002">
    <property type="protein sequence ID" value="NMN95083.1"/>
    <property type="molecule type" value="Genomic_DNA"/>
</dbReference>
<protein>
    <submittedName>
        <fullName evidence="2">ATP-binding protein</fullName>
    </submittedName>
</protein>
<name>A0A848K8E8_9NOCA</name>
<reference evidence="2 3" key="2">
    <citation type="submission" date="2020-06" db="EMBL/GenBank/DDBJ databases">
        <title>Antribacter stalactiti gen. nov., sp. nov., a new member of the family Nacardiaceae isolated from a cave.</title>
        <authorList>
            <person name="Kim I.S."/>
        </authorList>
    </citation>
    <scope>NUCLEOTIDE SEQUENCE [LARGE SCALE GENOMIC DNA]</scope>
    <source>
        <strain evidence="2 3">YC2-7</strain>
    </source>
</reference>
<evidence type="ECO:0000313" key="2">
    <source>
        <dbReference type="EMBL" id="NMN95083.1"/>
    </source>
</evidence>
<feature type="transmembrane region" description="Helical" evidence="1">
    <location>
        <begin position="55"/>
        <end position="73"/>
    </location>
</feature>
<keyword evidence="1" id="KW-0812">Transmembrane</keyword>
<sequence>MAADTPSTPLGALPVDFASGAETRILRLFARFVSAGYLFYLILLAPAIGDQTRAMAAWWTPFGVVAVFIPPLAMGAATFGRDLRWVRLFAGVTALSYVVAAATWPIAWNGVLLQSDSWISSIPGLSGLAAAVAWGPRRTISQLVVAITIVQLINHACRVPNHNGAFVPDLAFAMSFCLLFVAAALMAMRTGRLLDETQSGAHAVAAAAAAIEARAVQRVRFNALVHDWVMSTLLAAARQPHTDVVRNQARLTLSKLDELGDVEQGSFDARAVLAHLRTAVGAVDDSLRVDTRVDPGAEKATYPAEAIRVVGGAVSEAVRNSVLHAGDRARRSVSVTVGAMGLEAVIADTGTGFDIEAVAPHRLGLAVSIRGRMQQLDGGSVDVQSCLGAGTTIKMVWVAQP</sequence>
<reference evidence="2 3" key="1">
    <citation type="submission" date="2019-05" db="EMBL/GenBank/DDBJ databases">
        <authorList>
            <person name="Lee S.D."/>
        </authorList>
    </citation>
    <scope>NUCLEOTIDE SEQUENCE [LARGE SCALE GENOMIC DNA]</scope>
    <source>
        <strain evidence="2 3">YC2-7</strain>
    </source>
</reference>
<keyword evidence="3" id="KW-1185">Reference proteome</keyword>
<keyword evidence="2" id="KW-0547">Nucleotide-binding</keyword>
<keyword evidence="1" id="KW-0472">Membrane</keyword>
<feature type="transmembrane region" description="Helical" evidence="1">
    <location>
        <begin position="28"/>
        <end position="49"/>
    </location>
</feature>
<feature type="transmembrane region" description="Helical" evidence="1">
    <location>
        <begin position="85"/>
        <end position="107"/>
    </location>
</feature>
<accession>A0A848K8E8</accession>